<name>B4H8A9_DROPE</name>
<dbReference type="STRING" id="7234.B4H8A9"/>
<dbReference type="OMA" id="DEIWIHW"/>
<dbReference type="HOGENOM" id="CLU_2760484_0_0_1"/>
<dbReference type="Proteomes" id="UP000008744">
    <property type="component" value="Unassembled WGS sequence"/>
</dbReference>
<dbReference type="EMBL" id="CH479222">
    <property type="protein sequence ID" value="EDW34924.1"/>
    <property type="molecule type" value="Genomic_DNA"/>
</dbReference>
<protein>
    <submittedName>
        <fullName evidence="1">GL14096</fullName>
    </submittedName>
</protein>
<dbReference type="InterPro" id="IPR052709">
    <property type="entry name" value="Transposase-MT_Hybrid"/>
</dbReference>
<proteinExistence type="predicted"/>
<accession>B4H8A9</accession>
<reference evidence="1 2" key="1">
    <citation type="journal article" date="2007" name="Nature">
        <title>Evolution of genes and genomes on the Drosophila phylogeny.</title>
        <authorList>
            <consortium name="Drosophila 12 Genomes Consortium"/>
            <person name="Clark A.G."/>
            <person name="Eisen M.B."/>
            <person name="Smith D.R."/>
            <person name="Bergman C.M."/>
            <person name="Oliver B."/>
            <person name="Markow T.A."/>
            <person name="Kaufman T.C."/>
            <person name="Kellis M."/>
            <person name="Gelbart W."/>
            <person name="Iyer V.N."/>
            <person name="Pollard D.A."/>
            <person name="Sackton T.B."/>
            <person name="Larracuente A.M."/>
            <person name="Singh N.D."/>
            <person name="Abad J.P."/>
            <person name="Abt D.N."/>
            <person name="Adryan B."/>
            <person name="Aguade M."/>
            <person name="Akashi H."/>
            <person name="Anderson W.W."/>
            <person name="Aquadro C.F."/>
            <person name="Ardell D.H."/>
            <person name="Arguello R."/>
            <person name="Artieri C.G."/>
            <person name="Barbash D.A."/>
            <person name="Barker D."/>
            <person name="Barsanti P."/>
            <person name="Batterham P."/>
            <person name="Batzoglou S."/>
            <person name="Begun D."/>
            <person name="Bhutkar A."/>
            <person name="Blanco E."/>
            <person name="Bosak S.A."/>
            <person name="Bradley R.K."/>
            <person name="Brand A.D."/>
            <person name="Brent M.R."/>
            <person name="Brooks A.N."/>
            <person name="Brown R.H."/>
            <person name="Butlin R.K."/>
            <person name="Caggese C."/>
            <person name="Calvi B.R."/>
            <person name="Bernardo de Carvalho A."/>
            <person name="Caspi A."/>
            <person name="Castrezana S."/>
            <person name="Celniker S.E."/>
            <person name="Chang J.L."/>
            <person name="Chapple C."/>
            <person name="Chatterji S."/>
            <person name="Chinwalla A."/>
            <person name="Civetta A."/>
            <person name="Clifton S.W."/>
            <person name="Comeron J.M."/>
            <person name="Costello J.C."/>
            <person name="Coyne J.A."/>
            <person name="Daub J."/>
            <person name="David R.G."/>
            <person name="Delcher A.L."/>
            <person name="Delehaunty K."/>
            <person name="Do C.B."/>
            <person name="Ebling H."/>
            <person name="Edwards K."/>
            <person name="Eickbush T."/>
            <person name="Evans J.D."/>
            <person name="Filipski A."/>
            <person name="Findeiss S."/>
            <person name="Freyhult E."/>
            <person name="Fulton L."/>
            <person name="Fulton R."/>
            <person name="Garcia A.C."/>
            <person name="Gardiner A."/>
            <person name="Garfield D.A."/>
            <person name="Garvin B.E."/>
            <person name="Gibson G."/>
            <person name="Gilbert D."/>
            <person name="Gnerre S."/>
            <person name="Godfrey J."/>
            <person name="Good R."/>
            <person name="Gotea V."/>
            <person name="Gravely B."/>
            <person name="Greenberg A.J."/>
            <person name="Griffiths-Jones S."/>
            <person name="Gross S."/>
            <person name="Guigo R."/>
            <person name="Gustafson E.A."/>
            <person name="Haerty W."/>
            <person name="Hahn M.W."/>
            <person name="Halligan D.L."/>
            <person name="Halpern A.L."/>
            <person name="Halter G.M."/>
            <person name="Han M.V."/>
            <person name="Heger A."/>
            <person name="Hillier L."/>
            <person name="Hinrichs A.S."/>
            <person name="Holmes I."/>
            <person name="Hoskins R.A."/>
            <person name="Hubisz M.J."/>
            <person name="Hultmark D."/>
            <person name="Huntley M.A."/>
            <person name="Jaffe D.B."/>
            <person name="Jagadeeshan S."/>
            <person name="Jeck W.R."/>
            <person name="Johnson J."/>
            <person name="Jones C.D."/>
            <person name="Jordan W.C."/>
            <person name="Karpen G.H."/>
            <person name="Kataoka E."/>
            <person name="Keightley P.D."/>
            <person name="Kheradpour P."/>
            <person name="Kirkness E.F."/>
            <person name="Koerich L.B."/>
            <person name="Kristiansen K."/>
            <person name="Kudrna D."/>
            <person name="Kulathinal R.J."/>
            <person name="Kumar S."/>
            <person name="Kwok R."/>
            <person name="Lander E."/>
            <person name="Langley C.H."/>
            <person name="Lapoint R."/>
            <person name="Lazzaro B.P."/>
            <person name="Lee S.J."/>
            <person name="Levesque L."/>
            <person name="Li R."/>
            <person name="Lin C.F."/>
            <person name="Lin M.F."/>
            <person name="Lindblad-Toh K."/>
            <person name="Llopart A."/>
            <person name="Long M."/>
            <person name="Low L."/>
            <person name="Lozovsky E."/>
            <person name="Lu J."/>
            <person name="Luo M."/>
            <person name="Machado C.A."/>
            <person name="Makalowski W."/>
            <person name="Marzo M."/>
            <person name="Matsuda M."/>
            <person name="Matzkin L."/>
            <person name="McAllister B."/>
            <person name="McBride C.S."/>
            <person name="McKernan B."/>
            <person name="McKernan K."/>
            <person name="Mendez-Lago M."/>
            <person name="Minx P."/>
            <person name="Mollenhauer M.U."/>
            <person name="Montooth K."/>
            <person name="Mount S.M."/>
            <person name="Mu X."/>
            <person name="Myers E."/>
            <person name="Negre B."/>
            <person name="Newfeld S."/>
            <person name="Nielsen R."/>
            <person name="Noor M.A."/>
            <person name="O'Grady P."/>
            <person name="Pachter L."/>
            <person name="Papaceit M."/>
            <person name="Parisi M.J."/>
            <person name="Parisi M."/>
            <person name="Parts L."/>
            <person name="Pedersen J.S."/>
            <person name="Pesole G."/>
            <person name="Phillippy A.M."/>
            <person name="Ponting C.P."/>
            <person name="Pop M."/>
            <person name="Porcelli D."/>
            <person name="Powell J.R."/>
            <person name="Prohaska S."/>
            <person name="Pruitt K."/>
            <person name="Puig M."/>
            <person name="Quesneville H."/>
            <person name="Ram K.R."/>
            <person name="Rand D."/>
            <person name="Rasmussen M.D."/>
            <person name="Reed L.K."/>
            <person name="Reenan R."/>
            <person name="Reily A."/>
            <person name="Remington K.A."/>
            <person name="Rieger T.T."/>
            <person name="Ritchie M.G."/>
            <person name="Robin C."/>
            <person name="Rogers Y.H."/>
            <person name="Rohde C."/>
            <person name="Rozas J."/>
            <person name="Rubenfield M.J."/>
            <person name="Ruiz A."/>
            <person name="Russo S."/>
            <person name="Salzberg S.L."/>
            <person name="Sanchez-Gracia A."/>
            <person name="Saranga D.J."/>
            <person name="Sato H."/>
            <person name="Schaeffer S.W."/>
            <person name="Schatz M.C."/>
            <person name="Schlenke T."/>
            <person name="Schwartz R."/>
            <person name="Segarra C."/>
            <person name="Singh R.S."/>
            <person name="Sirot L."/>
            <person name="Sirota M."/>
            <person name="Sisneros N.B."/>
            <person name="Smith C.D."/>
            <person name="Smith T.F."/>
            <person name="Spieth J."/>
            <person name="Stage D.E."/>
            <person name="Stark A."/>
            <person name="Stephan W."/>
            <person name="Strausberg R.L."/>
            <person name="Strempel S."/>
            <person name="Sturgill D."/>
            <person name="Sutton G."/>
            <person name="Sutton G.G."/>
            <person name="Tao W."/>
            <person name="Teichmann S."/>
            <person name="Tobari Y.N."/>
            <person name="Tomimura Y."/>
            <person name="Tsolas J.M."/>
            <person name="Valente V.L."/>
            <person name="Venter E."/>
            <person name="Venter J.C."/>
            <person name="Vicario S."/>
            <person name="Vieira F.G."/>
            <person name="Vilella A.J."/>
            <person name="Villasante A."/>
            <person name="Walenz B."/>
            <person name="Wang J."/>
            <person name="Wasserman M."/>
            <person name="Watts T."/>
            <person name="Wilson D."/>
            <person name="Wilson R.K."/>
            <person name="Wing R.A."/>
            <person name="Wolfner M.F."/>
            <person name="Wong A."/>
            <person name="Wong G.K."/>
            <person name="Wu C.I."/>
            <person name="Wu G."/>
            <person name="Yamamoto D."/>
            <person name="Yang H.P."/>
            <person name="Yang S.P."/>
            <person name="Yorke J.A."/>
            <person name="Yoshida K."/>
            <person name="Zdobnov E."/>
            <person name="Zhang P."/>
            <person name="Zhang Y."/>
            <person name="Zimin A.V."/>
            <person name="Baldwin J."/>
            <person name="Abdouelleil A."/>
            <person name="Abdulkadir J."/>
            <person name="Abebe A."/>
            <person name="Abera B."/>
            <person name="Abreu J."/>
            <person name="Acer S.C."/>
            <person name="Aftuck L."/>
            <person name="Alexander A."/>
            <person name="An P."/>
            <person name="Anderson E."/>
            <person name="Anderson S."/>
            <person name="Arachi H."/>
            <person name="Azer M."/>
            <person name="Bachantsang P."/>
            <person name="Barry A."/>
            <person name="Bayul T."/>
            <person name="Berlin A."/>
            <person name="Bessette D."/>
            <person name="Bloom T."/>
            <person name="Blye J."/>
            <person name="Boguslavskiy L."/>
            <person name="Bonnet C."/>
            <person name="Boukhgalter B."/>
            <person name="Bourzgui I."/>
            <person name="Brown A."/>
            <person name="Cahill P."/>
            <person name="Channer S."/>
            <person name="Cheshatsang Y."/>
            <person name="Chuda L."/>
            <person name="Citroen M."/>
            <person name="Collymore A."/>
            <person name="Cooke P."/>
            <person name="Costello M."/>
            <person name="D'Aco K."/>
            <person name="Daza R."/>
            <person name="De Haan G."/>
            <person name="DeGray S."/>
            <person name="DeMaso C."/>
            <person name="Dhargay N."/>
            <person name="Dooley K."/>
            <person name="Dooley E."/>
            <person name="Doricent M."/>
            <person name="Dorje P."/>
            <person name="Dorjee K."/>
            <person name="Dupes A."/>
            <person name="Elong R."/>
            <person name="Falk J."/>
            <person name="Farina A."/>
            <person name="Faro S."/>
            <person name="Ferguson D."/>
            <person name="Fisher S."/>
            <person name="Foley C.D."/>
            <person name="Franke A."/>
            <person name="Friedrich D."/>
            <person name="Gadbois L."/>
            <person name="Gearin G."/>
            <person name="Gearin C.R."/>
            <person name="Giannoukos G."/>
            <person name="Goode T."/>
            <person name="Graham J."/>
            <person name="Grandbois E."/>
            <person name="Grewal S."/>
            <person name="Gyaltsen K."/>
            <person name="Hafez N."/>
            <person name="Hagos B."/>
            <person name="Hall J."/>
            <person name="Henson C."/>
            <person name="Hollinger A."/>
            <person name="Honan T."/>
            <person name="Huard M.D."/>
            <person name="Hughes L."/>
            <person name="Hurhula B."/>
            <person name="Husby M.E."/>
            <person name="Kamat A."/>
            <person name="Kanga B."/>
            <person name="Kashin S."/>
            <person name="Khazanovich D."/>
            <person name="Kisner P."/>
            <person name="Lance K."/>
            <person name="Lara M."/>
            <person name="Lee W."/>
            <person name="Lennon N."/>
            <person name="Letendre F."/>
            <person name="LeVine R."/>
            <person name="Lipovsky A."/>
            <person name="Liu X."/>
            <person name="Liu J."/>
            <person name="Liu S."/>
            <person name="Lokyitsang T."/>
            <person name="Lokyitsang Y."/>
            <person name="Lubonja R."/>
            <person name="Lui A."/>
            <person name="MacDonald P."/>
            <person name="Magnisalis V."/>
            <person name="Maru K."/>
            <person name="Matthews C."/>
            <person name="McCusker W."/>
            <person name="McDonough S."/>
            <person name="Mehta T."/>
            <person name="Meldrim J."/>
            <person name="Meneus L."/>
            <person name="Mihai O."/>
            <person name="Mihalev A."/>
            <person name="Mihova T."/>
            <person name="Mittelman R."/>
            <person name="Mlenga V."/>
            <person name="Montmayeur A."/>
            <person name="Mulrain L."/>
            <person name="Navidi A."/>
            <person name="Naylor J."/>
            <person name="Negash T."/>
            <person name="Nguyen T."/>
            <person name="Nguyen N."/>
            <person name="Nicol R."/>
            <person name="Norbu C."/>
            <person name="Norbu N."/>
            <person name="Novod N."/>
            <person name="O'Neill B."/>
            <person name="Osman S."/>
            <person name="Markiewicz E."/>
            <person name="Oyono O.L."/>
            <person name="Patti C."/>
            <person name="Phunkhang P."/>
            <person name="Pierre F."/>
            <person name="Priest M."/>
            <person name="Raghuraman S."/>
            <person name="Rege F."/>
            <person name="Reyes R."/>
            <person name="Rise C."/>
            <person name="Rogov P."/>
            <person name="Ross K."/>
            <person name="Ryan E."/>
            <person name="Settipalli S."/>
            <person name="Shea T."/>
            <person name="Sherpa N."/>
            <person name="Shi L."/>
            <person name="Shih D."/>
            <person name="Sparrow T."/>
            <person name="Spaulding J."/>
            <person name="Stalker J."/>
            <person name="Stange-Thomann N."/>
            <person name="Stavropoulos S."/>
            <person name="Stone C."/>
            <person name="Strader C."/>
            <person name="Tesfaye S."/>
            <person name="Thomson T."/>
            <person name="Thoulutsang Y."/>
            <person name="Thoulutsang D."/>
            <person name="Topham K."/>
            <person name="Topping I."/>
            <person name="Tsamla T."/>
            <person name="Vassiliev H."/>
            <person name="Vo A."/>
            <person name="Wangchuk T."/>
            <person name="Wangdi T."/>
            <person name="Weiand M."/>
            <person name="Wilkinson J."/>
            <person name="Wilson A."/>
            <person name="Yadav S."/>
            <person name="Young G."/>
            <person name="Yu Q."/>
            <person name="Zembek L."/>
            <person name="Zhong D."/>
            <person name="Zimmer A."/>
            <person name="Zwirko Z."/>
            <person name="Jaffe D.B."/>
            <person name="Alvarez P."/>
            <person name="Brockman W."/>
            <person name="Butler J."/>
            <person name="Chin C."/>
            <person name="Gnerre S."/>
            <person name="Grabherr M."/>
            <person name="Kleber M."/>
            <person name="Mauceli E."/>
            <person name="MacCallum I."/>
        </authorList>
    </citation>
    <scope>NUCLEOTIDE SEQUENCE [LARGE SCALE GENOMIC DNA]</scope>
    <source>
        <strain evidence="2">MSH-3 / Tucson 14011-0111.49</strain>
    </source>
</reference>
<keyword evidence="2" id="KW-1185">Reference proteome</keyword>
<dbReference type="PANTHER" id="PTHR46060">
    <property type="entry name" value="MARINER MOS1 TRANSPOSASE-LIKE PROTEIN"/>
    <property type="match status" value="1"/>
</dbReference>
<dbReference type="AlphaFoldDB" id="B4H8A9"/>
<evidence type="ECO:0000313" key="2">
    <source>
        <dbReference type="Proteomes" id="UP000008744"/>
    </source>
</evidence>
<gene>
    <name evidence="1" type="primary">Dper\GL14096</name>
    <name evidence="1" type="ORF">Dper_GL14096</name>
</gene>
<sequence length="70" mass="8358">MHEVLDMRKLSARCLPRLATPENKRNCETTSEQCLTLFERNPKDFLCRGMHVDEIWIHWYTPETKGQSKH</sequence>
<dbReference type="PANTHER" id="PTHR46060:SF1">
    <property type="entry name" value="MARINER MOS1 TRANSPOSASE-LIKE PROTEIN"/>
    <property type="match status" value="1"/>
</dbReference>
<dbReference type="PhylomeDB" id="B4H8A9"/>
<evidence type="ECO:0000313" key="1">
    <source>
        <dbReference type="EMBL" id="EDW34924.1"/>
    </source>
</evidence>
<organism evidence="2">
    <name type="scientific">Drosophila persimilis</name>
    <name type="common">Fruit fly</name>
    <dbReference type="NCBI Taxonomy" id="7234"/>
    <lineage>
        <taxon>Eukaryota</taxon>
        <taxon>Metazoa</taxon>
        <taxon>Ecdysozoa</taxon>
        <taxon>Arthropoda</taxon>
        <taxon>Hexapoda</taxon>
        <taxon>Insecta</taxon>
        <taxon>Pterygota</taxon>
        <taxon>Neoptera</taxon>
        <taxon>Endopterygota</taxon>
        <taxon>Diptera</taxon>
        <taxon>Brachycera</taxon>
        <taxon>Muscomorpha</taxon>
        <taxon>Ephydroidea</taxon>
        <taxon>Drosophilidae</taxon>
        <taxon>Drosophila</taxon>
        <taxon>Sophophora</taxon>
    </lineage>
</organism>